<feature type="compositionally biased region" description="Polar residues" evidence="1">
    <location>
        <begin position="36"/>
        <end position="69"/>
    </location>
</feature>
<name>A0A951UKQ7_9NOST</name>
<feature type="region of interest" description="Disordered" evidence="1">
    <location>
        <begin position="1"/>
        <end position="69"/>
    </location>
</feature>
<evidence type="ECO:0000313" key="2">
    <source>
        <dbReference type="EMBL" id="MBW4565700.1"/>
    </source>
</evidence>
<reference evidence="2" key="2">
    <citation type="journal article" date="2022" name="Microbiol. Resour. Announc.">
        <title>Metagenome Sequencing to Explore Phylogenomics of Terrestrial Cyanobacteria.</title>
        <authorList>
            <person name="Ward R.D."/>
            <person name="Stajich J.E."/>
            <person name="Johansen J.R."/>
            <person name="Huntemann M."/>
            <person name="Clum A."/>
            <person name="Foster B."/>
            <person name="Foster B."/>
            <person name="Roux S."/>
            <person name="Palaniappan K."/>
            <person name="Varghese N."/>
            <person name="Mukherjee S."/>
            <person name="Reddy T.B.K."/>
            <person name="Daum C."/>
            <person name="Copeland A."/>
            <person name="Chen I.A."/>
            <person name="Ivanova N.N."/>
            <person name="Kyrpides N.C."/>
            <person name="Shapiro N."/>
            <person name="Eloe-Fadrosh E.A."/>
            <person name="Pietrasiak N."/>
        </authorList>
    </citation>
    <scope>NUCLEOTIDE SEQUENCE</scope>
    <source>
        <strain evidence="2">JT2-VF2</strain>
    </source>
</reference>
<dbReference type="AlphaFoldDB" id="A0A951UKQ7"/>
<reference evidence="2" key="1">
    <citation type="submission" date="2021-05" db="EMBL/GenBank/DDBJ databases">
        <authorList>
            <person name="Pietrasiak N."/>
            <person name="Ward R."/>
            <person name="Stajich J.E."/>
            <person name="Kurbessoian T."/>
        </authorList>
    </citation>
    <scope>NUCLEOTIDE SEQUENCE</scope>
    <source>
        <strain evidence="2">JT2-VF2</strain>
    </source>
</reference>
<organism evidence="2 3">
    <name type="scientific">Mojavia pulchra JT2-VF2</name>
    <dbReference type="NCBI Taxonomy" id="287848"/>
    <lineage>
        <taxon>Bacteria</taxon>
        <taxon>Bacillati</taxon>
        <taxon>Cyanobacteriota</taxon>
        <taxon>Cyanophyceae</taxon>
        <taxon>Nostocales</taxon>
        <taxon>Nostocaceae</taxon>
    </lineage>
</organism>
<evidence type="ECO:0000313" key="3">
    <source>
        <dbReference type="Proteomes" id="UP000715781"/>
    </source>
</evidence>
<dbReference type="EMBL" id="JAHHHN010000045">
    <property type="protein sequence ID" value="MBW4565700.1"/>
    <property type="molecule type" value="Genomic_DNA"/>
</dbReference>
<proteinExistence type="predicted"/>
<gene>
    <name evidence="2" type="ORF">KME32_32390</name>
</gene>
<feature type="compositionally biased region" description="Polar residues" evidence="1">
    <location>
        <begin position="9"/>
        <end position="21"/>
    </location>
</feature>
<sequence>MSQRRHESASQNQPVEASASSTPPPLPEVVSMNVLPVNQTPPEASGEGTTWRFSESASNQVQFVQNSDD</sequence>
<accession>A0A951UKQ7</accession>
<evidence type="ECO:0000256" key="1">
    <source>
        <dbReference type="SAM" id="MobiDB-lite"/>
    </source>
</evidence>
<protein>
    <submittedName>
        <fullName evidence="2">Uncharacterized protein</fullName>
    </submittedName>
</protein>
<dbReference type="Proteomes" id="UP000715781">
    <property type="component" value="Unassembled WGS sequence"/>
</dbReference>
<comment type="caution">
    <text evidence="2">The sequence shown here is derived from an EMBL/GenBank/DDBJ whole genome shotgun (WGS) entry which is preliminary data.</text>
</comment>